<gene>
    <name evidence="7" type="primary">Amci_1</name>
    <name evidence="7" type="ORF">G6Z75_0010906</name>
</gene>
<feature type="non-terminal residue" evidence="7">
    <location>
        <position position="73"/>
    </location>
</feature>
<name>A0A836EBJ9_9HYME</name>
<protein>
    <submittedName>
        <fullName evidence="7">AMCI inhibitor</fullName>
    </submittedName>
</protein>
<proteinExistence type="inferred from homology"/>
<organism evidence="7 8">
    <name type="scientific">Acromyrmex insinuator</name>
    <dbReference type="NCBI Taxonomy" id="230686"/>
    <lineage>
        <taxon>Eukaryota</taxon>
        <taxon>Metazoa</taxon>
        <taxon>Ecdysozoa</taxon>
        <taxon>Arthropoda</taxon>
        <taxon>Hexapoda</taxon>
        <taxon>Insecta</taxon>
        <taxon>Pterygota</taxon>
        <taxon>Neoptera</taxon>
        <taxon>Endopterygota</taxon>
        <taxon>Hymenoptera</taxon>
        <taxon>Apocrita</taxon>
        <taxon>Aculeata</taxon>
        <taxon>Formicoidea</taxon>
        <taxon>Formicidae</taxon>
        <taxon>Myrmicinae</taxon>
        <taxon>Acromyrmex</taxon>
    </lineage>
</organism>
<dbReference type="PANTHER" id="PTHR23259">
    <property type="entry name" value="RIDDLE"/>
    <property type="match status" value="1"/>
</dbReference>
<feature type="signal peptide" evidence="5">
    <location>
        <begin position="1"/>
        <end position="24"/>
    </location>
</feature>
<feature type="non-terminal residue" evidence="7">
    <location>
        <position position="1"/>
    </location>
</feature>
<evidence type="ECO:0000256" key="2">
    <source>
        <dbReference type="ARBA" id="ARBA00022690"/>
    </source>
</evidence>
<reference evidence="7" key="1">
    <citation type="submission" date="2020-02" db="EMBL/GenBank/DDBJ databases">
        <title>Relaxed selection underlies rapid genomic changes in the transitions from sociality to social parasitism in ants.</title>
        <authorList>
            <person name="Bi X."/>
        </authorList>
    </citation>
    <scope>NUCLEOTIDE SEQUENCE</scope>
    <source>
        <strain evidence="7">BGI-DK2013a</strain>
        <tissue evidence="7">Whole body</tissue>
    </source>
</reference>
<keyword evidence="5" id="KW-0732">Signal</keyword>
<dbReference type="PANTHER" id="PTHR23259:SF70">
    <property type="entry name" value="ACCESSORY GLAND PROTEIN ACP62F-RELATED"/>
    <property type="match status" value="1"/>
</dbReference>
<keyword evidence="3" id="KW-0722">Serine protease inhibitor</keyword>
<evidence type="ECO:0000256" key="1">
    <source>
        <dbReference type="ARBA" id="ARBA00007611"/>
    </source>
</evidence>
<dbReference type="CDD" id="cd19941">
    <property type="entry name" value="TIL"/>
    <property type="match status" value="1"/>
</dbReference>
<sequence length="73" mass="7880">MSRASFVLFVMIGVLCNNTGTTIAKRCQRNAEWNTCGLTCPPSCNTLQCVIGCQCKNGYLLNSLGECVLPSEC</sequence>
<feature type="domain" description="TIL" evidence="6">
    <location>
        <begin position="27"/>
        <end position="73"/>
    </location>
</feature>
<feature type="chain" id="PRO_5033058955" evidence="5">
    <location>
        <begin position="25"/>
        <end position="73"/>
    </location>
</feature>
<dbReference type="InterPro" id="IPR002919">
    <property type="entry name" value="TIL_dom"/>
</dbReference>
<keyword evidence="4" id="KW-1015">Disulfide bond</keyword>
<accession>A0A836EBJ9</accession>
<keyword evidence="2" id="KW-0646">Protease inhibitor</keyword>
<comment type="similarity">
    <text evidence="1">Belongs to the serine protease inhibitor-like (TIL domain-containing) family.</text>
</comment>
<evidence type="ECO:0000313" key="7">
    <source>
        <dbReference type="EMBL" id="KAG5310507.1"/>
    </source>
</evidence>
<dbReference type="Proteomes" id="UP000667349">
    <property type="component" value="Unassembled WGS sequence"/>
</dbReference>
<dbReference type="Gene3D" id="2.10.25.10">
    <property type="entry name" value="Laminin"/>
    <property type="match status" value="1"/>
</dbReference>
<dbReference type="InterPro" id="IPR051368">
    <property type="entry name" value="SerProtInhib-TIL_Domain"/>
</dbReference>
<dbReference type="InterPro" id="IPR036084">
    <property type="entry name" value="Ser_inhib-like_sf"/>
</dbReference>
<evidence type="ECO:0000256" key="3">
    <source>
        <dbReference type="ARBA" id="ARBA00022900"/>
    </source>
</evidence>
<comment type="caution">
    <text evidence="7">The sequence shown here is derived from an EMBL/GenBank/DDBJ whole genome shotgun (WGS) entry which is preliminary data.</text>
</comment>
<evidence type="ECO:0000313" key="8">
    <source>
        <dbReference type="Proteomes" id="UP000667349"/>
    </source>
</evidence>
<evidence type="ECO:0000256" key="5">
    <source>
        <dbReference type="SAM" id="SignalP"/>
    </source>
</evidence>
<keyword evidence="8" id="KW-1185">Reference proteome</keyword>
<dbReference type="EMBL" id="JAANHZ010000488">
    <property type="protein sequence ID" value="KAG5310507.1"/>
    <property type="molecule type" value="Genomic_DNA"/>
</dbReference>
<dbReference type="GO" id="GO:0004867">
    <property type="term" value="F:serine-type endopeptidase inhibitor activity"/>
    <property type="evidence" value="ECO:0007669"/>
    <property type="project" value="UniProtKB-KW"/>
</dbReference>
<dbReference type="AlphaFoldDB" id="A0A836EBJ9"/>
<evidence type="ECO:0000259" key="6">
    <source>
        <dbReference type="Pfam" id="PF01826"/>
    </source>
</evidence>
<dbReference type="SUPFAM" id="SSF57567">
    <property type="entry name" value="Serine protease inhibitors"/>
    <property type="match status" value="1"/>
</dbReference>
<evidence type="ECO:0000256" key="4">
    <source>
        <dbReference type="ARBA" id="ARBA00023157"/>
    </source>
</evidence>
<dbReference type="Pfam" id="PF01826">
    <property type="entry name" value="TIL"/>
    <property type="match status" value="1"/>
</dbReference>